<dbReference type="SMART" id="SM00448">
    <property type="entry name" value="REC"/>
    <property type="match status" value="1"/>
</dbReference>
<evidence type="ECO:0000313" key="6">
    <source>
        <dbReference type="Proteomes" id="UP001501729"/>
    </source>
</evidence>
<dbReference type="RefSeq" id="WP_227774708.1">
    <property type="nucleotide sequence ID" value="NZ_BAABKX010000001.1"/>
</dbReference>
<evidence type="ECO:0000259" key="4">
    <source>
        <dbReference type="PROSITE" id="PS50113"/>
    </source>
</evidence>
<dbReference type="PROSITE" id="PS50113">
    <property type="entry name" value="PAC"/>
    <property type="match status" value="1"/>
</dbReference>
<proteinExistence type="predicted"/>
<comment type="caution">
    <text evidence="5">The sequence shown here is derived from an EMBL/GenBank/DDBJ whole genome shotgun (WGS) entry which is preliminary data.</text>
</comment>
<dbReference type="GeneID" id="68614780"/>
<dbReference type="Pfam" id="PF08448">
    <property type="entry name" value="PAS_4"/>
    <property type="match status" value="2"/>
</dbReference>
<evidence type="ECO:0000256" key="1">
    <source>
        <dbReference type="PROSITE-ProRule" id="PRU00169"/>
    </source>
</evidence>
<feature type="domain" description="PAS" evidence="3">
    <location>
        <begin position="149"/>
        <end position="219"/>
    </location>
</feature>
<dbReference type="InterPro" id="IPR001789">
    <property type="entry name" value="Sig_transdc_resp-reg_receiver"/>
</dbReference>
<dbReference type="GO" id="GO:0000160">
    <property type="term" value="P:phosphorelay signal transduction system"/>
    <property type="evidence" value="ECO:0007669"/>
    <property type="project" value="InterPro"/>
</dbReference>
<name>A0AAV3UA99_9EURY</name>
<dbReference type="InterPro" id="IPR000014">
    <property type="entry name" value="PAS"/>
</dbReference>
<feature type="domain" description="PAS" evidence="3">
    <location>
        <begin position="266"/>
        <end position="342"/>
    </location>
</feature>
<dbReference type="PROSITE" id="PS50110">
    <property type="entry name" value="RESPONSE_REGULATORY"/>
    <property type="match status" value="1"/>
</dbReference>
<evidence type="ECO:0008006" key="7">
    <source>
        <dbReference type="Google" id="ProtNLM"/>
    </source>
</evidence>
<dbReference type="AlphaFoldDB" id="A0AAV3UA99"/>
<dbReference type="SUPFAM" id="SSF55785">
    <property type="entry name" value="PYP-like sensor domain (PAS domain)"/>
    <property type="match status" value="2"/>
</dbReference>
<organism evidence="5 6">
    <name type="scientific">Haladaptatus pallidirubidus</name>
    <dbReference type="NCBI Taxonomy" id="1008152"/>
    <lineage>
        <taxon>Archaea</taxon>
        <taxon>Methanobacteriati</taxon>
        <taxon>Methanobacteriota</taxon>
        <taxon>Stenosarchaea group</taxon>
        <taxon>Halobacteria</taxon>
        <taxon>Halobacteriales</taxon>
        <taxon>Haladaptataceae</taxon>
        <taxon>Haladaptatus</taxon>
    </lineage>
</organism>
<keyword evidence="6" id="KW-1185">Reference proteome</keyword>
<gene>
    <name evidence="5" type="ORF">GCM10025751_00850</name>
</gene>
<evidence type="ECO:0000259" key="3">
    <source>
        <dbReference type="PROSITE" id="PS50112"/>
    </source>
</evidence>
<sequence>MIDFLTLGNLTENAPIRVLHVDDDPARIRLSTTLLGRYLPDAEIYTETDPMVARDRLDADLSVDCIVSDFDMGTMDGLDFLEAVRERFSNLPFILFTGKGSEEIASEAISAGVTDYLQKSGGADQYAVLANRIENVVGQYRAERAATMYQRRMKTVYERVTDAFFALDADWRFTFVNGRGEELLNKNEAELVGKSVWNEFPDAVNSQFEDEYREAMESQQPTTFEAYFDPLETLFEVHAYPSEEGLSVFFRDITAEDRMRKEHRREKELLERVFETSPVGILVLDDEGAITRANNRAVELLEITEEEITNRSYNSSQWELTDENGNTLTQDEYPVRPAFERDELVRNERFGYENPSGEWGLYSLSAAPIHTEDGELERVVITVEDISDA</sequence>
<feature type="domain" description="PAC" evidence="4">
    <location>
        <begin position="346"/>
        <end position="389"/>
    </location>
</feature>
<dbReference type="PANTHER" id="PTHR44757:SF2">
    <property type="entry name" value="BIOFILM ARCHITECTURE MAINTENANCE PROTEIN MBAA"/>
    <property type="match status" value="1"/>
</dbReference>
<keyword evidence="1" id="KW-0597">Phosphoprotein</keyword>
<dbReference type="InterPro" id="IPR011006">
    <property type="entry name" value="CheY-like_superfamily"/>
</dbReference>
<dbReference type="PANTHER" id="PTHR44757">
    <property type="entry name" value="DIGUANYLATE CYCLASE DGCP"/>
    <property type="match status" value="1"/>
</dbReference>
<evidence type="ECO:0000259" key="2">
    <source>
        <dbReference type="PROSITE" id="PS50110"/>
    </source>
</evidence>
<dbReference type="SUPFAM" id="SSF52172">
    <property type="entry name" value="CheY-like"/>
    <property type="match status" value="1"/>
</dbReference>
<reference evidence="5 6" key="1">
    <citation type="journal article" date="2019" name="Int. J. Syst. Evol. Microbiol.">
        <title>The Global Catalogue of Microorganisms (GCM) 10K type strain sequencing project: providing services to taxonomists for standard genome sequencing and annotation.</title>
        <authorList>
            <consortium name="The Broad Institute Genomics Platform"/>
            <consortium name="The Broad Institute Genome Sequencing Center for Infectious Disease"/>
            <person name="Wu L."/>
            <person name="Ma J."/>
        </authorList>
    </citation>
    <scope>NUCLEOTIDE SEQUENCE [LARGE SCALE GENOMIC DNA]</scope>
    <source>
        <strain evidence="5 6">JCM 17504</strain>
    </source>
</reference>
<dbReference type="Proteomes" id="UP001501729">
    <property type="component" value="Unassembled WGS sequence"/>
</dbReference>
<dbReference type="InterPro" id="IPR013656">
    <property type="entry name" value="PAS_4"/>
</dbReference>
<dbReference type="Gene3D" id="3.40.50.2300">
    <property type="match status" value="1"/>
</dbReference>
<dbReference type="EMBL" id="BAABKX010000001">
    <property type="protein sequence ID" value="GAA5040362.1"/>
    <property type="molecule type" value="Genomic_DNA"/>
</dbReference>
<dbReference type="Pfam" id="PF00072">
    <property type="entry name" value="Response_reg"/>
    <property type="match status" value="1"/>
</dbReference>
<accession>A0AAV3UA99</accession>
<dbReference type="Gene3D" id="3.30.450.20">
    <property type="entry name" value="PAS domain"/>
    <property type="match status" value="2"/>
</dbReference>
<feature type="domain" description="Response regulatory" evidence="2">
    <location>
        <begin position="17"/>
        <end position="134"/>
    </location>
</feature>
<evidence type="ECO:0000313" key="5">
    <source>
        <dbReference type="EMBL" id="GAA5040362.1"/>
    </source>
</evidence>
<dbReference type="SMART" id="SM00091">
    <property type="entry name" value="PAS"/>
    <property type="match status" value="2"/>
</dbReference>
<dbReference type="InterPro" id="IPR000700">
    <property type="entry name" value="PAS-assoc_C"/>
</dbReference>
<dbReference type="NCBIfam" id="TIGR00229">
    <property type="entry name" value="sensory_box"/>
    <property type="match status" value="1"/>
</dbReference>
<feature type="modified residue" description="4-aspartylphosphate" evidence="1">
    <location>
        <position position="69"/>
    </location>
</feature>
<dbReference type="CDD" id="cd00130">
    <property type="entry name" value="PAS"/>
    <property type="match status" value="2"/>
</dbReference>
<protein>
    <recommendedName>
        <fullName evidence="7">PAS domain S-box-containing protein</fullName>
    </recommendedName>
</protein>
<dbReference type="PROSITE" id="PS50112">
    <property type="entry name" value="PAS"/>
    <property type="match status" value="2"/>
</dbReference>
<dbReference type="InterPro" id="IPR035965">
    <property type="entry name" value="PAS-like_dom_sf"/>
</dbReference>
<dbReference type="InterPro" id="IPR052155">
    <property type="entry name" value="Biofilm_reg_signaling"/>
</dbReference>
<dbReference type="CDD" id="cd00156">
    <property type="entry name" value="REC"/>
    <property type="match status" value="1"/>
</dbReference>